<dbReference type="GO" id="GO:0016616">
    <property type="term" value="F:oxidoreductase activity, acting on the CH-OH group of donors, NAD or NADP as acceptor"/>
    <property type="evidence" value="ECO:0007669"/>
    <property type="project" value="TreeGrafter"/>
</dbReference>
<dbReference type="FunFam" id="3.40.50.720:FF:000084">
    <property type="entry name" value="Short-chain dehydrogenase reductase"/>
    <property type="match status" value="1"/>
</dbReference>
<dbReference type="PRINTS" id="PR00080">
    <property type="entry name" value="SDRFAMILY"/>
</dbReference>
<comment type="caution">
    <text evidence="5">The sequence shown here is derived from an EMBL/GenBank/DDBJ whole genome shotgun (WGS) entry which is preliminary data.</text>
</comment>
<dbReference type="InterPro" id="IPR036291">
    <property type="entry name" value="NAD(P)-bd_dom_sf"/>
</dbReference>
<protein>
    <submittedName>
        <fullName evidence="5">SDR family NAD(P)-dependent oxidoreductase</fullName>
    </submittedName>
</protein>
<dbReference type="SUPFAM" id="SSF51735">
    <property type="entry name" value="NAD(P)-binding Rossmann-fold domains"/>
    <property type="match status" value="1"/>
</dbReference>
<accession>A0A399RTC3</accession>
<comment type="similarity">
    <text evidence="1 3">Belongs to the short-chain dehydrogenases/reductases (SDR) family.</text>
</comment>
<keyword evidence="4" id="KW-0472">Membrane</keyword>
<evidence type="ECO:0000256" key="3">
    <source>
        <dbReference type="RuleBase" id="RU000363"/>
    </source>
</evidence>
<evidence type="ECO:0000313" key="5">
    <source>
        <dbReference type="EMBL" id="RIJ32735.1"/>
    </source>
</evidence>
<dbReference type="PANTHER" id="PTHR24322:SF736">
    <property type="entry name" value="RETINOL DEHYDROGENASE 10"/>
    <property type="match status" value="1"/>
</dbReference>
<proteinExistence type="inferred from homology"/>
<dbReference type="AlphaFoldDB" id="A0A399RTC3"/>
<organism evidence="5 6">
    <name type="scientific">Henriciella mobilis</name>
    <dbReference type="NCBI Taxonomy" id="2305467"/>
    <lineage>
        <taxon>Bacteria</taxon>
        <taxon>Pseudomonadati</taxon>
        <taxon>Pseudomonadota</taxon>
        <taxon>Alphaproteobacteria</taxon>
        <taxon>Hyphomonadales</taxon>
        <taxon>Hyphomonadaceae</taxon>
        <taxon>Henriciella</taxon>
    </lineage>
</organism>
<dbReference type="PANTHER" id="PTHR24322">
    <property type="entry name" value="PKSB"/>
    <property type="match status" value="1"/>
</dbReference>
<dbReference type="PRINTS" id="PR00081">
    <property type="entry name" value="GDHRDH"/>
</dbReference>
<gene>
    <name evidence="5" type="ORF">D1223_02480</name>
</gene>
<dbReference type="Proteomes" id="UP000266385">
    <property type="component" value="Unassembled WGS sequence"/>
</dbReference>
<evidence type="ECO:0000256" key="1">
    <source>
        <dbReference type="ARBA" id="ARBA00006484"/>
    </source>
</evidence>
<dbReference type="Gene3D" id="3.40.50.720">
    <property type="entry name" value="NAD(P)-binding Rossmann-like Domain"/>
    <property type="match status" value="1"/>
</dbReference>
<dbReference type="EMBL" id="QWFX01000005">
    <property type="protein sequence ID" value="RIJ32735.1"/>
    <property type="molecule type" value="Genomic_DNA"/>
</dbReference>
<evidence type="ECO:0000256" key="2">
    <source>
        <dbReference type="ARBA" id="ARBA00023002"/>
    </source>
</evidence>
<feature type="transmembrane region" description="Helical" evidence="4">
    <location>
        <begin position="15"/>
        <end position="34"/>
    </location>
</feature>
<keyword evidence="4" id="KW-1133">Transmembrane helix</keyword>
<dbReference type="CDD" id="cd05233">
    <property type="entry name" value="SDR_c"/>
    <property type="match status" value="1"/>
</dbReference>
<dbReference type="InterPro" id="IPR002347">
    <property type="entry name" value="SDR_fam"/>
</dbReference>
<dbReference type="Pfam" id="PF00106">
    <property type="entry name" value="adh_short"/>
    <property type="match status" value="1"/>
</dbReference>
<name>A0A399RTC3_9PROT</name>
<reference evidence="5 6" key="1">
    <citation type="submission" date="2018-08" db="EMBL/GenBank/DDBJ databases">
        <title>Henriciella mobilis sp. nov., isolated from seawater.</title>
        <authorList>
            <person name="Cheng H."/>
            <person name="Wu Y.-H."/>
            <person name="Xu X.-W."/>
            <person name="Guo L.-L."/>
        </authorList>
    </citation>
    <scope>NUCLEOTIDE SEQUENCE [LARGE SCALE GENOMIC DNA]</scope>
    <source>
        <strain evidence="5 6">JN25</strain>
    </source>
</reference>
<sequence length="299" mass="32143">MVMAVNEQLDLEGKVAVITGAASGIGLGLALYAAQKGMKVALADIEEEPLQLALEQVRKTGAQAFACRVDVSDANAVMGFAAETEAELGAPWLVCNNAGVNKFKPAWEFTEAEWKWIVGVNLWGVIHGMRAFVPGLVSRNSGHVVNTSSAAGLYATPGAAAYVATKHAVVGLSECLYREFQMSEADIGVSVLCPKLVATNMMTATRNEPGAEQRPQKIDMAKIHIPFDDVEIDVQTPAMIAEKVFKAIEARRFWVLSHAESMRDTVVNRFRQATEGENPDETSADQLSSFLAGTRAGLC</sequence>
<evidence type="ECO:0000313" key="6">
    <source>
        <dbReference type="Proteomes" id="UP000266385"/>
    </source>
</evidence>
<evidence type="ECO:0000256" key="4">
    <source>
        <dbReference type="SAM" id="Phobius"/>
    </source>
</evidence>
<keyword evidence="2" id="KW-0560">Oxidoreductase</keyword>
<keyword evidence="4" id="KW-0812">Transmembrane</keyword>
<keyword evidence="6" id="KW-1185">Reference proteome</keyword>